<keyword evidence="4" id="KW-1185">Reference proteome</keyword>
<dbReference type="PANTHER" id="PTHR39217:SF1">
    <property type="entry name" value="GLUTATHIONE SYNTHETASE"/>
    <property type="match status" value="1"/>
</dbReference>
<organism evidence="3 4">
    <name type="scientific">Streptomyces toxytricini</name>
    <name type="common">Actinomyces toxytricini</name>
    <dbReference type="NCBI Taxonomy" id="67369"/>
    <lineage>
        <taxon>Bacteria</taxon>
        <taxon>Bacillati</taxon>
        <taxon>Actinomycetota</taxon>
        <taxon>Actinomycetes</taxon>
        <taxon>Kitasatosporales</taxon>
        <taxon>Streptomycetaceae</taxon>
        <taxon>Streptomyces</taxon>
    </lineage>
</organism>
<keyword evidence="3" id="KW-0436">Ligase</keyword>
<dbReference type="SUPFAM" id="SSF56059">
    <property type="entry name" value="Glutathione synthetase ATP-binding domain-like"/>
    <property type="match status" value="1"/>
</dbReference>
<evidence type="ECO:0000256" key="1">
    <source>
        <dbReference type="PROSITE-ProRule" id="PRU00409"/>
    </source>
</evidence>
<dbReference type="PANTHER" id="PTHR39217">
    <property type="match status" value="1"/>
</dbReference>
<dbReference type="Pfam" id="PF02955">
    <property type="entry name" value="GSH-S_ATP"/>
    <property type="match status" value="1"/>
</dbReference>
<protein>
    <submittedName>
        <fullName evidence="3">RimK family alpha-L-glutamate ligase</fullName>
    </submittedName>
</protein>
<dbReference type="Proteomes" id="UP001617351">
    <property type="component" value="Unassembled WGS sequence"/>
</dbReference>
<dbReference type="InterPro" id="IPR011761">
    <property type="entry name" value="ATP-grasp"/>
</dbReference>
<reference evidence="3 4" key="1">
    <citation type="submission" date="2024-10" db="EMBL/GenBank/DDBJ databases">
        <title>The Natural Products Discovery Center: Release of the First 8490 Sequenced Strains for Exploring Actinobacteria Biosynthetic Diversity.</title>
        <authorList>
            <person name="Kalkreuter E."/>
            <person name="Kautsar S.A."/>
            <person name="Yang D."/>
            <person name="Bader C.D."/>
            <person name="Teijaro C.N."/>
            <person name="Fluegel L."/>
            <person name="Davis C.M."/>
            <person name="Simpson J.R."/>
            <person name="Lauterbach L."/>
            <person name="Steele A.D."/>
            <person name="Gui C."/>
            <person name="Meng S."/>
            <person name="Li G."/>
            <person name="Viehrig K."/>
            <person name="Ye F."/>
            <person name="Su P."/>
            <person name="Kiefer A.F."/>
            <person name="Nichols A."/>
            <person name="Cepeda A.J."/>
            <person name="Yan W."/>
            <person name="Fan B."/>
            <person name="Jiang Y."/>
            <person name="Adhikari A."/>
            <person name="Zheng C.-J."/>
            <person name="Schuster L."/>
            <person name="Cowan T.M."/>
            <person name="Smanski M.J."/>
            <person name="Chevrette M.G."/>
            <person name="De Carvalho L.P.S."/>
            <person name="Shen B."/>
        </authorList>
    </citation>
    <scope>NUCLEOTIDE SEQUENCE [LARGE SCALE GENOMIC DNA]</scope>
    <source>
        <strain evidence="3 4">NPDC087220</strain>
    </source>
</reference>
<feature type="domain" description="ATP-grasp" evidence="2">
    <location>
        <begin position="98"/>
        <end position="287"/>
    </location>
</feature>
<dbReference type="RefSeq" id="WP_365513309.1">
    <property type="nucleotide sequence ID" value="NZ_JBFANW010000418.1"/>
</dbReference>
<dbReference type="InterPro" id="IPR004218">
    <property type="entry name" value="GSHS_ATP-bd"/>
</dbReference>
<sequence length="295" mass="31741">MTGTTRVGIATSALGLAHDSDLSVLLEALRARGLEAEAADWNEPDHDWSRYSAVTIRSTWDYALRRPAFLAWAEGVEAATLLDNPADVVRWNTDKRYLHDLADRGVPVVPTRFAAPGEDVPLPEEGHFVVKPSVSAGAQDTARYAPHQRDLAAAHAAALHASGRTVMVQPYLSRIDEGERALVFLGGEFSHAIRKGPVLTETGLDNTRAPHPGLAPHQPSAPERELARAALAAVPAERPLLYARVDIATADDGRPVVMELELVEPDLFLGHSADGPARLAGLIRDRAASAARPRV</sequence>
<accession>A0ABW8EEK4</accession>
<gene>
    <name evidence="3" type="ORF">ACIO7M_08155</name>
</gene>
<dbReference type="EMBL" id="JBIUYY010000003">
    <property type="protein sequence ID" value="MFJ2821068.1"/>
    <property type="molecule type" value="Genomic_DNA"/>
</dbReference>
<dbReference type="InterPro" id="IPR053191">
    <property type="entry name" value="DcsG_Biosynth_Enzyme"/>
</dbReference>
<dbReference type="GO" id="GO:0016874">
    <property type="term" value="F:ligase activity"/>
    <property type="evidence" value="ECO:0007669"/>
    <property type="project" value="UniProtKB-KW"/>
</dbReference>
<comment type="caution">
    <text evidence="3">The sequence shown here is derived from an EMBL/GenBank/DDBJ whole genome shotgun (WGS) entry which is preliminary data.</text>
</comment>
<name>A0ABW8EEK4_STRT5</name>
<keyword evidence="1" id="KW-0067">ATP-binding</keyword>
<keyword evidence="1" id="KW-0547">Nucleotide-binding</keyword>
<evidence type="ECO:0000313" key="4">
    <source>
        <dbReference type="Proteomes" id="UP001617351"/>
    </source>
</evidence>
<evidence type="ECO:0000259" key="2">
    <source>
        <dbReference type="PROSITE" id="PS50975"/>
    </source>
</evidence>
<dbReference type="PROSITE" id="PS50975">
    <property type="entry name" value="ATP_GRASP"/>
    <property type="match status" value="1"/>
</dbReference>
<proteinExistence type="predicted"/>
<evidence type="ECO:0000313" key="3">
    <source>
        <dbReference type="EMBL" id="MFJ2821068.1"/>
    </source>
</evidence>